<feature type="signal peptide" evidence="1">
    <location>
        <begin position="1"/>
        <end position="20"/>
    </location>
</feature>
<dbReference type="Proteomes" id="UP001165381">
    <property type="component" value="Unassembled WGS sequence"/>
</dbReference>
<dbReference type="RefSeq" id="WP_249973705.1">
    <property type="nucleotide sequence ID" value="NZ_JAMFLZ010000007.1"/>
</dbReference>
<proteinExistence type="predicted"/>
<name>A0ABT0QGX2_9FLAO</name>
<reference evidence="2" key="1">
    <citation type="submission" date="2022-05" db="EMBL/GenBank/DDBJ databases">
        <authorList>
            <person name="Park J.-S."/>
        </authorList>
    </citation>
    <scope>NUCLEOTIDE SEQUENCE</scope>
    <source>
        <strain evidence="2">2012CJ34-3</strain>
    </source>
</reference>
<feature type="chain" id="PRO_5045605819" evidence="1">
    <location>
        <begin position="21"/>
        <end position="187"/>
    </location>
</feature>
<comment type="caution">
    <text evidence="2">The sequence shown here is derived from an EMBL/GenBank/DDBJ whole genome shotgun (WGS) entry which is preliminary data.</text>
</comment>
<evidence type="ECO:0000313" key="2">
    <source>
        <dbReference type="EMBL" id="MCL6296232.1"/>
    </source>
</evidence>
<protein>
    <submittedName>
        <fullName evidence="2">Uncharacterized protein</fullName>
    </submittedName>
</protein>
<dbReference type="EMBL" id="JAMFLZ010000007">
    <property type="protein sequence ID" value="MCL6296232.1"/>
    <property type="molecule type" value="Genomic_DNA"/>
</dbReference>
<evidence type="ECO:0000256" key="1">
    <source>
        <dbReference type="SAM" id="SignalP"/>
    </source>
</evidence>
<sequence>MKTIKLLIILLVFNTNSIIAQNFVVNAQTIKTLNKTGLDFERIGESFIYINSESKEVKKLICIVKLELLKSKMGEFIDDELPEGGYDFKFIEENTSAIWECKSEGALVNQKGLYCFIANSICENIERELIPGGDMFIPGGDMFVPGGDTFVPGGDTFSKEDESYYFLKMSFEGEQEIEPAILTLKIK</sequence>
<keyword evidence="1" id="KW-0732">Signal</keyword>
<evidence type="ECO:0000313" key="3">
    <source>
        <dbReference type="Proteomes" id="UP001165381"/>
    </source>
</evidence>
<accession>A0ABT0QGX2</accession>
<keyword evidence="3" id="KW-1185">Reference proteome</keyword>
<gene>
    <name evidence="2" type="ORF">M3P09_14565</name>
</gene>
<organism evidence="2 3">
    <name type="scientific">Jejuia spongiicola</name>
    <dbReference type="NCBI Taxonomy" id="2942207"/>
    <lineage>
        <taxon>Bacteria</taxon>
        <taxon>Pseudomonadati</taxon>
        <taxon>Bacteroidota</taxon>
        <taxon>Flavobacteriia</taxon>
        <taxon>Flavobacteriales</taxon>
        <taxon>Flavobacteriaceae</taxon>
        <taxon>Jejuia</taxon>
    </lineage>
</organism>